<reference evidence="3" key="1">
    <citation type="submission" date="2010-12" db="EMBL/GenBank/DDBJ databases">
        <title>Complete sequence of Bacillus cellulosilyticus DSM 2522.</title>
        <authorList>
            <consortium name="US DOE Joint Genome Institute"/>
            <person name="Lucas S."/>
            <person name="Copeland A."/>
            <person name="Lapidus A."/>
            <person name="Cheng J.-F."/>
            <person name="Bruce D."/>
            <person name="Goodwin L."/>
            <person name="Pitluck S."/>
            <person name="Chertkov O."/>
            <person name="Detter J.C."/>
            <person name="Han C."/>
            <person name="Tapia R."/>
            <person name="Land M."/>
            <person name="Hauser L."/>
            <person name="Jeffries C."/>
            <person name="Kyrpides N."/>
            <person name="Ivanova N."/>
            <person name="Mikhailova N."/>
            <person name="Brumm P."/>
            <person name="Mead D."/>
            <person name="Woyke T."/>
        </authorList>
    </citation>
    <scope>NUCLEOTIDE SEQUENCE [LARGE SCALE GENOMIC DNA]</scope>
    <source>
        <strain evidence="3">DSM 2522</strain>
    </source>
</reference>
<gene>
    <name evidence="3" type="ordered locus">Bcell_1172</name>
</gene>
<dbReference type="RefSeq" id="WP_013487778.1">
    <property type="nucleotide sequence ID" value="NC_014829.1"/>
</dbReference>
<feature type="transmembrane region" description="Helical" evidence="2">
    <location>
        <begin position="108"/>
        <end position="128"/>
    </location>
</feature>
<dbReference type="eggNOG" id="ENOG503092D">
    <property type="taxonomic scope" value="Bacteria"/>
</dbReference>
<evidence type="ECO:0000256" key="2">
    <source>
        <dbReference type="SAM" id="Phobius"/>
    </source>
</evidence>
<name>E6TRR4_EVAC2</name>
<dbReference type="AlphaFoldDB" id="E6TRR4"/>
<proteinExistence type="predicted"/>
<dbReference type="OrthoDB" id="2966528at2"/>
<evidence type="ECO:0000313" key="4">
    <source>
        <dbReference type="Proteomes" id="UP000001401"/>
    </source>
</evidence>
<dbReference type="HOGENOM" id="CLU_1052829_0_0_9"/>
<evidence type="ECO:0000313" key="3">
    <source>
        <dbReference type="EMBL" id="ADU29437.1"/>
    </source>
</evidence>
<accession>E6TRR4</accession>
<dbReference type="EMBL" id="CP002394">
    <property type="protein sequence ID" value="ADU29437.1"/>
    <property type="molecule type" value="Genomic_DNA"/>
</dbReference>
<keyword evidence="4" id="KW-1185">Reference proteome</keyword>
<organism evidence="3 4">
    <name type="scientific">Evansella cellulosilytica (strain ATCC 21833 / DSM 2522 / FERM P-1141 / JCM 9156 / N-4)</name>
    <name type="common">Bacillus cellulosilyticus</name>
    <dbReference type="NCBI Taxonomy" id="649639"/>
    <lineage>
        <taxon>Bacteria</taxon>
        <taxon>Bacillati</taxon>
        <taxon>Bacillota</taxon>
        <taxon>Bacilli</taxon>
        <taxon>Bacillales</taxon>
        <taxon>Bacillaceae</taxon>
        <taxon>Evansella</taxon>
    </lineage>
</organism>
<keyword evidence="1" id="KW-0175">Coiled coil</keyword>
<feature type="transmembrane region" description="Helical" evidence="2">
    <location>
        <begin position="68"/>
        <end position="88"/>
    </location>
</feature>
<feature type="transmembrane region" description="Helical" evidence="2">
    <location>
        <begin position="6"/>
        <end position="23"/>
    </location>
</feature>
<feature type="transmembrane region" description="Helical" evidence="2">
    <location>
        <begin position="35"/>
        <end position="56"/>
    </location>
</feature>
<evidence type="ECO:0000256" key="1">
    <source>
        <dbReference type="SAM" id="Coils"/>
    </source>
</evidence>
<sequence>MVFILMIIFMLPFLILLWQQHYVKEGKREKVNVKFALLLFSLLFLASLIGQIYFLMQYDLPLYVTGEQYLIGLLMVAFSLGLIAIINIGVTIWSKKKNMPKGAYNSKLVWKVTGGIGVIVLLFIFWFMPFAEKASYVLAFHNAVDAVAQADEEEEFSIVLVRSERDCVRRCAGRKYDNHFYISNNSEGKKEVEFLIRALDEEQNELKVIESSLMRTDPGEILLLETEETNTDSNVWNRYSFQTDDAVYYFQYDYHYRNAE</sequence>
<keyword evidence="2" id="KW-0812">Transmembrane</keyword>
<feature type="coiled-coil region" evidence="1">
    <location>
        <begin position="185"/>
        <end position="212"/>
    </location>
</feature>
<keyword evidence="2" id="KW-1133">Transmembrane helix</keyword>
<keyword evidence="2" id="KW-0472">Membrane</keyword>
<dbReference type="KEGG" id="bco:Bcell_1172"/>
<protein>
    <submittedName>
        <fullName evidence="3">Uncharacterized protein</fullName>
    </submittedName>
</protein>
<dbReference type="Proteomes" id="UP000001401">
    <property type="component" value="Chromosome"/>
</dbReference>
<dbReference type="STRING" id="649639.Bcell_1172"/>